<reference evidence="2" key="1">
    <citation type="submission" date="2023-03" db="EMBL/GenBank/DDBJ databases">
        <title>Massive genome expansion in bonnet fungi (Mycena s.s.) driven by repeated elements and novel gene families across ecological guilds.</title>
        <authorList>
            <consortium name="Lawrence Berkeley National Laboratory"/>
            <person name="Harder C.B."/>
            <person name="Miyauchi S."/>
            <person name="Viragh M."/>
            <person name="Kuo A."/>
            <person name="Thoen E."/>
            <person name="Andreopoulos B."/>
            <person name="Lu D."/>
            <person name="Skrede I."/>
            <person name="Drula E."/>
            <person name="Henrissat B."/>
            <person name="Morin E."/>
            <person name="Kohler A."/>
            <person name="Barry K."/>
            <person name="LaButti K."/>
            <person name="Morin E."/>
            <person name="Salamov A."/>
            <person name="Lipzen A."/>
            <person name="Mereny Z."/>
            <person name="Hegedus B."/>
            <person name="Baldrian P."/>
            <person name="Stursova M."/>
            <person name="Weitz H."/>
            <person name="Taylor A."/>
            <person name="Grigoriev I.V."/>
            <person name="Nagy L.G."/>
            <person name="Martin F."/>
            <person name="Kauserud H."/>
        </authorList>
    </citation>
    <scope>NUCLEOTIDE SEQUENCE</scope>
    <source>
        <strain evidence="2">CBHHK173m</strain>
    </source>
</reference>
<evidence type="ECO:0000256" key="1">
    <source>
        <dbReference type="SAM" id="MobiDB-lite"/>
    </source>
</evidence>
<feature type="compositionally biased region" description="Polar residues" evidence="1">
    <location>
        <begin position="69"/>
        <end position="83"/>
    </location>
</feature>
<name>A0AAD6XVM9_9AGAR</name>
<gene>
    <name evidence="2" type="ORF">B0H15DRAFT_930076</name>
</gene>
<keyword evidence="3" id="KW-1185">Reference proteome</keyword>
<accession>A0AAD6XVM9</accession>
<dbReference type="AlphaFoldDB" id="A0AAD6XVM9"/>
<proteinExistence type="predicted"/>
<organism evidence="2 3">
    <name type="scientific">Mycena belliarum</name>
    <dbReference type="NCBI Taxonomy" id="1033014"/>
    <lineage>
        <taxon>Eukaryota</taxon>
        <taxon>Fungi</taxon>
        <taxon>Dikarya</taxon>
        <taxon>Basidiomycota</taxon>
        <taxon>Agaricomycotina</taxon>
        <taxon>Agaricomycetes</taxon>
        <taxon>Agaricomycetidae</taxon>
        <taxon>Agaricales</taxon>
        <taxon>Marasmiineae</taxon>
        <taxon>Mycenaceae</taxon>
        <taxon>Mycena</taxon>
    </lineage>
</organism>
<dbReference type="Proteomes" id="UP001222325">
    <property type="component" value="Unassembled WGS sequence"/>
</dbReference>
<evidence type="ECO:0000313" key="2">
    <source>
        <dbReference type="EMBL" id="KAJ7091314.1"/>
    </source>
</evidence>
<comment type="caution">
    <text evidence="2">The sequence shown here is derived from an EMBL/GenBank/DDBJ whole genome shotgun (WGS) entry which is preliminary data.</text>
</comment>
<sequence length="361" mass="40457">MPDRTILGRSRWPELTSTSIRQDILVWMGASLMPTLQEPLQPISRFNRKFPGANGLMGSRKHPHMRPPSSIQTSKTSHPLIRSSGNLSEARRNYLYLGAGLYSRTVLVGAPKGPTHPLRQGLFGGLSHTSNNPLRGPEEAWRRRRALTVVLHRESHYHTFLIISEPYNLGATTRKHIHHPRNATRYGGGVEETSKKEENNMELGLAAPGCRDTTVLTLQAVPPIGLEPIWRRVRISHLKPDLLGQWTLLPIDTRIGGCVQSRLEWWRSEQARMIYERHHIIVHCMHTFVEATEAAKAVEGRSSTSFLAAQMGSPSVYGCFATYSPVDTTLPLGSMVLMETEQKRRGHVTAPLPPPHFSCMS</sequence>
<evidence type="ECO:0000313" key="3">
    <source>
        <dbReference type="Proteomes" id="UP001222325"/>
    </source>
</evidence>
<feature type="region of interest" description="Disordered" evidence="1">
    <location>
        <begin position="58"/>
        <end position="83"/>
    </location>
</feature>
<protein>
    <submittedName>
        <fullName evidence="2">Uncharacterized protein</fullName>
    </submittedName>
</protein>
<dbReference type="EMBL" id="JARJCN010000020">
    <property type="protein sequence ID" value="KAJ7091314.1"/>
    <property type="molecule type" value="Genomic_DNA"/>
</dbReference>